<dbReference type="InterPro" id="IPR036249">
    <property type="entry name" value="Thioredoxin-like_sf"/>
</dbReference>
<comment type="similarity">
    <text evidence="1 5">Belongs to the glutathione peroxidase family.</text>
</comment>
<dbReference type="PIRSF" id="PIRSF000303">
    <property type="entry name" value="Glutathion_perox"/>
    <property type="match status" value="1"/>
</dbReference>
<dbReference type="GO" id="GO:0004601">
    <property type="term" value="F:peroxidase activity"/>
    <property type="evidence" value="ECO:0007669"/>
    <property type="project" value="UniProtKB-KW"/>
</dbReference>
<dbReference type="InterPro" id="IPR000889">
    <property type="entry name" value="Glutathione_peroxidase"/>
</dbReference>
<evidence type="ECO:0000256" key="2">
    <source>
        <dbReference type="ARBA" id="ARBA00022559"/>
    </source>
</evidence>
<gene>
    <name evidence="6" type="ORF">TW72_08625</name>
</gene>
<proteinExistence type="inferred from homology"/>
<keyword evidence="3 5" id="KW-0560">Oxidoreductase</keyword>
<dbReference type="PANTHER" id="PTHR11592:SF78">
    <property type="entry name" value="GLUTATHIONE PEROXIDASE"/>
    <property type="match status" value="1"/>
</dbReference>
<dbReference type="PRINTS" id="PR01011">
    <property type="entry name" value="GLUTPROXDASE"/>
</dbReference>
<evidence type="ECO:0000256" key="4">
    <source>
        <dbReference type="PIRSR" id="PIRSR000303-1"/>
    </source>
</evidence>
<protein>
    <recommendedName>
        <fullName evidence="5">Glutathione peroxidase</fullName>
    </recommendedName>
</protein>
<keyword evidence="2 5" id="KW-0575">Peroxidase</keyword>
<sequence>MDSIYHFNATLIDGTPYSFKQLQGRVALIVNTASTCNFSNQYSALERVFSDYQQRGLVVLGFPCNQFGRHEQGSNEDIKAFCTSTFNVSFPLFSKVMVNGPDAHPLFNYLKEHTRGIAQNRAIKWNFTKFLINSQGQLVNRYAPRTKPDTLRAVIESQLDEISPIQLAKV</sequence>
<dbReference type="eggNOG" id="COG0386">
    <property type="taxonomic scope" value="Bacteria"/>
</dbReference>
<dbReference type="PROSITE" id="PS00763">
    <property type="entry name" value="GLUTATHIONE_PEROXID_2"/>
    <property type="match status" value="1"/>
</dbReference>
<dbReference type="PANTHER" id="PTHR11592">
    <property type="entry name" value="GLUTATHIONE PEROXIDASE"/>
    <property type="match status" value="1"/>
</dbReference>
<dbReference type="Gene3D" id="3.40.30.10">
    <property type="entry name" value="Glutaredoxin"/>
    <property type="match status" value="1"/>
</dbReference>
<dbReference type="GeneID" id="58228553"/>
<dbReference type="RefSeq" id="WP_022945131.1">
    <property type="nucleotide sequence ID" value="NZ_CP023396.1"/>
</dbReference>
<dbReference type="PROSITE" id="PS51355">
    <property type="entry name" value="GLUTATHIONE_PEROXID_3"/>
    <property type="match status" value="1"/>
</dbReference>
<dbReference type="FunFam" id="3.40.30.10:FF:000010">
    <property type="entry name" value="Glutathione peroxidase"/>
    <property type="match status" value="1"/>
</dbReference>
<name>A0A0F4Q0L5_9GAMM</name>
<evidence type="ECO:0000256" key="1">
    <source>
        <dbReference type="ARBA" id="ARBA00006926"/>
    </source>
</evidence>
<accession>A0A0F4Q0L5</accession>
<dbReference type="GO" id="GO:0034599">
    <property type="term" value="P:cellular response to oxidative stress"/>
    <property type="evidence" value="ECO:0007669"/>
    <property type="project" value="TreeGrafter"/>
</dbReference>
<dbReference type="Pfam" id="PF00255">
    <property type="entry name" value="GSHPx"/>
    <property type="match status" value="1"/>
</dbReference>
<reference evidence="6 7" key="1">
    <citation type="journal article" date="2015" name="BMC Genomics">
        <title>Genome mining reveals unlocked bioactive potential of marine Gram-negative bacteria.</title>
        <authorList>
            <person name="Machado H."/>
            <person name="Sonnenschein E.C."/>
            <person name="Melchiorsen J."/>
            <person name="Gram L."/>
        </authorList>
    </citation>
    <scope>NUCLEOTIDE SEQUENCE [LARGE SCALE GENOMIC DNA]</scope>
    <source>
        <strain evidence="6 7">S3137</strain>
    </source>
</reference>
<dbReference type="AlphaFoldDB" id="A0A0F4Q0L5"/>
<dbReference type="OrthoDB" id="9785502at2"/>
<dbReference type="CDD" id="cd00340">
    <property type="entry name" value="GSH_Peroxidase"/>
    <property type="match status" value="1"/>
</dbReference>
<evidence type="ECO:0000313" key="6">
    <source>
        <dbReference type="EMBL" id="KJY99705.1"/>
    </source>
</evidence>
<evidence type="ECO:0000313" key="7">
    <source>
        <dbReference type="Proteomes" id="UP000033664"/>
    </source>
</evidence>
<organism evidence="6 7">
    <name type="scientific">Pseudoalteromonas ruthenica</name>
    <dbReference type="NCBI Taxonomy" id="151081"/>
    <lineage>
        <taxon>Bacteria</taxon>
        <taxon>Pseudomonadati</taxon>
        <taxon>Pseudomonadota</taxon>
        <taxon>Gammaproteobacteria</taxon>
        <taxon>Alteromonadales</taxon>
        <taxon>Pseudoalteromonadaceae</taxon>
        <taxon>Pseudoalteromonas</taxon>
    </lineage>
</organism>
<keyword evidence="7" id="KW-1185">Reference proteome</keyword>
<dbReference type="EMBL" id="JXXZ01000007">
    <property type="protein sequence ID" value="KJY99705.1"/>
    <property type="molecule type" value="Genomic_DNA"/>
</dbReference>
<dbReference type="Proteomes" id="UP000033664">
    <property type="component" value="Unassembled WGS sequence"/>
</dbReference>
<comment type="caution">
    <text evidence="6">The sequence shown here is derived from an EMBL/GenBank/DDBJ whole genome shotgun (WGS) entry which is preliminary data.</text>
</comment>
<evidence type="ECO:0000256" key="3">
    <source>
        <dbReference type="ARBA" id="ARBA00023002"/>
    </source>
</evidence>
<dbReference type="InterPro" id="IPR029760">
    <property type="entry name" value="GPX_CS"/>
</dbReference>
<dbReference type="PATRIC" id="fig|151081.8.peg.462"/>
<feature type="active site" evidence="4">
    <location>
        <position position="36"/>
    </location>
</feature>
<evidence type="ECO:0000256" key="5">
    <source>
        <dbReference type="RuleBase" id="RU000499"/>
    </source>
</evidence>
<dbReference type="SUPFAM" id="SSF52833">
    <property type="entry name" value="Thioredoxin-like"/>
    <property type="match status" value="1"/>
</dbReference>